<name>A0A2P2N577_RHIMU</name>
<sequence length="48" mass="5174">MLNPIIQASLLCSTSSVKTADCAAPRKLIHVVRESGAAYFFNVNACMM</sequence>
<reference evidence="1" key="1">
    <citation type="submission" date="2018-02" db="EMBL/GenBank/DDBJ databases">
        <title>Rhizophora mucronata_Transcriptome.</title>
        <authorList>
            <person name="Meera S.P."/>
            <person name="Sreeshan A."/>
            <person name="Augustine A."/>
        </authorList>
    </citation>
    <scope>NUCLEOTIDE SEQUENCE</scope>
    <source>
        <tissue evidence="1">Leaf</tissue>
    </source>
</reference>
<accession>A0A2P2N577</accession>
<dbReference type="EMBL" id="GGEC01057173">
    <property type="protein sequence ID" value="MBX37657.1"/>
    <property type="molecule type" value="Transcribed_RNA"/>
</dbReference>
<dbReference type="AlphaFoldDB" id="A0A2P2N577"/>
<protein>
    <submittedName>
        <fullName evidence="1">Uncharacterized protein</fullName>
    </submittedName>
</protein>
<organism evidence="1">
    <name type="scientific">Rhizophora mucronata</name>
    <name type="common">Asiatic mangrove</name>
    <dbReference type="NCBI Taxonomy" id="61149"/>
    <lineage>
        <taxon>Eukaryota</taxon>
        <taxon>Viridiplantae</taxon>
        <taxon>Streptophyta</taxon>
        <taxon>Embryophyta</taxon>
        <taxon>Tracheophyta</taxon>
        <taxon>Spermatophyta</taxon>
        <taxon>Magnoliopsida</taxon>
        <taxon>eudicotyledons</taxon>
        <taxon>Gunneridae</taxon>
        <taxon>Pentapetalae</taxon>
        <taxon>rosids</taxon>
        <taxon>fabids</taxon>
        <taxon>Malpighiales</taxon>
        <taxon>Rhizophoraceae</taxon>
        <taxon>Rhizophora</taxon>
    </lineage>
</organism>
<evidence type="ECO:0000313" key="1">
    <source>
        <dbReference type="EMBL" id="MBX37657.1"/>
    </source>
</evidence>
<proteinExistence type="predicted"/>